<accession>A0A4C1SKX5</accession>
<gene>
    <name evidence="6" type="primary">betA</name>
    <name evidence="6" type="ORF">EVAR_72219_1</name>
</gene>
<dbReference type="InterPro" id="IPR000172">
    <property type="entry name" value="GMC_OxRdtase_N"/>
</dbReference>
<evidence type="ECO:0000256" key="1">
    <source>
        <dbReference type="ARBA" id="ARBA00001974"/>
    </source>
</evidence>
<dbReference type="Gene3D" id="3.50.50.60">
    <property type="entry name" value="FAD/NAD(P)-binding domain"/>
    <property type="match status" value="2"/>
</dbReference>
<dbReference type="AlphaFoldDB" id="A0A4C1SKX5"/>
<feature type="domain" description="Glucose-methanol-choline oxidoreductase N-terminal" evidence="5">
    <location>
        <begin position="133"/>
        <end position="147"/>
    </location>
</feature>
<dbReference type="PROSITE" id="PS00624">
    <property type="entry name" value="GMC_OXRED_2"/>
    <property type="match status" value="1"/>
</dbReference>
<comment type="cofactor">
    <cofactor evidence="1">
        <name>FAD</name>
        <dbReference type="ChEBI" id="CHEBI:57692"/>
    </cofactor>
</comment>
<keyword evidence="7" id="KW-1185">Reference proteome</keyword>
<evidence type="ECO:0000313" key="6">
    <source>
        <dbReference type="EMBL" id="GBP02863.1"/>
    </source>
</evidence>
<keyword evidence="4" id="KW-0274">FAD</keyword>
<dbReference type="OrthoDB" id="269227at2759"/>
<comment type="caution">
    <text evidence="6">The sequence shown here is derived from an EMBL/GenBank/DDBJ whole genome shotgun (WGS) entry which is preliminary data.</text>
</comment>
<dbReference type="Proteomes" id="UP000299102">
    <property type="component" value="Unassembled WGS sequence"/>
</dbReference>
<dbReference type="EMBL" id="BGZK01007214">
    <property type="protein sequence ID" value="GBP02863.1"/>
    <property type="molecule type" value="Genomic_DNA"/>
</dbReference>
<evidence type="ECO:0000256" key="3">
    <source>
        <dbReference type="ARBA" id="ARBA00022630"/>
    </source>
</evidence>
<sequence>MNTLLSLVVEGLISAQCNISKPIDWPKDYGKSAEKYGIQPYDFVVVGAGSAGSVVASRLSENPDWKVLVLEAGGDPPDEAIVRGRPNLHVIKNAQATKLEFDPKGRKVVSVAFNLNGKTLKVPVRKEVIVSAGTIDTPKLLMLSGVGPKEVLQPLNIPVKHNLPVGENLQDHLNVHIFIQ</sequence>
<evidence type="ECO:0000256" key="4">
    <source>
        <dbReference type="ARBA" id="ARBA00022827"/>
    </source>
</evidence>
<organism evidence="6 7">
    <name type="scientific">Eumeta variegata</name>
    <name type="common">Bagworm moth</name>
    <name type="synonym">Eumeta japonica</name>
    <dbReference type="NCBI Taxonomy" id="151549"/>
    <lineage>
        <taxon>Eukaryota</taxon>
        <taxon>Metazoa</taxon>
        <taxon>Ecdysozoa</taxon>
        <taxon>Arthropoda</taxon>
        <taxon>Hexapoda</taxon>
        <taxon>Insecta</taxon>
        <taxon>Pterygota</taxon>
        <taxon>Neoptera</taxon>
        <taxon>Endopterygota</taxon>
        <taxon>Lepidoptera</taxon>
        <taxon>Glossata</taxon>
        <taxon>Ditrysia</taxon>
        <taxon>Tineoidea</taxon>
        <taxon>Psychidae</taxon>
        <taxon>Oiketicinae</taxon>
        <taxon>Eumeta</taxon>
    </lineage>
</organism>
<dbReference type="InterPro" id="IPR012132">
    <property type="entry name" value="GMC_OxRdtase"/>
</dbReference>
<dbReference type="InterPro" id="IPR036188">
    <property type="entry name" value="FAD/NAD-bd_sf"/>
</dbReference>
<evidence type="ECO:0000259" key="5">
    <source>
        <dbReference type="PROSITE" id="PS00624"/>
    </source>
</evidence>
<dbReference type="Pfam" id="PF00732">
    <property type="entry name" value="GMC_oxred_N"/>
    <property type="match status" value="1"/>
</dbReference>
<dbReference type="GO" id="GO:0016614">
    <property type="term" value="F:oxidoreductase activity, acting on CH-OH group of donors"/>
    <property type="evidence" value="ECO:0007669"/>
    <property type="project" value="InterPro"/>
</dbReference>
<evidence type="ECO:0000313" key="7">
    <source>
        <dbReference type="Proteomes" id="UP000299102"/>
    </source>
</evidence>
<dbReference type="SUPFAM" id="SSF51905">
    <property type="entry name" value="FAD/NAD(P)-binding domain"/>
    <property type="match status" value="1"/>
</dbReference>
<dbReference type="PANTHER" id="PTHR11552">
    <property type="entry name" value="GLUCOSE-METHANOL-CHOLINE GMC OXIDOREDUCTASE"/>
    <property type="match status" value="1"/>
</dbReference>
<dbReference type="GO" id="GO:0050660">
    <property type="term" value="F:flavin adenine dinucleotide binding"/>
    <property type="evidence" value="ECO:0007669"/>
    <property type="project" value="InterPro"/>
</dbReference>
<name>A0A4C1SKX5_EUMVA</name>
<proteinExistence type="inferred from homology"/>
<keyword evidence="3" id="KW-0285">Flavoprotein</keyword>
<protein>
    <submittedName>
        <fullName evidence="6">Oxygen-dependent choline dehydrogenase</fullName>
    </submittedName>
</protein>
<evidence type="ECO:0000256" key="2">
    <source>
        <dbReference type="ARBA" id="ARBA00010790"/>
    </source>
</evidence>
<dbReference type="PANTHER" id="PTHR11552:SF147">
    <property type="entry name" value="CHOLINE DEHYDROGENASE, MITOCHONDRIAL"/>
    <property type="match status" value="1"/>
</dbReference>
<comment type="similarity">
    <text evidence="2">Belongs to the GMC oxidoreductase family.</text>
</comment>
<reference evidence="6 7" key="1">
    <citation type="journal article" date="2019" name="Commun. Biol.">
        <title>The bagworm genome reveals a unique fibroin gene that provides high tensile strength.</title>
        <authorList>
            <person name="Kono N."/>
            <person name="Nakamura H."/>
            <person name="Ohtoshi R."/>
            <person name="Tomita M."/>
            <person name="Numata K."/>
            <person name="Arakawa K."/>
        </authorList>
    </citation>
    <scope>NUCLEOTIDE SEQUENCE [LARGE SCALE GENOMIC DNA]</scope>
</reference>
<dbReference type="STRING" id="151549.A0A4C1SKX5"/>